<keyword evidence="1" id="KW-1133">Transmembrane helix</keyword>
<dbReference type="GeneID" id="20207548"/>
<dbReference type="EMBL" id="AMQM01007079">
    <property type="status" value="NOT_ANNOTATED_CDS"/>
    <property type="molecule type" value="Genomic_DNA"/>
</dbReference>
<keyword evidence="1" id="KW-0812">Transmembrane</keyword>
<evidence type="ECO:0000313" key="3">
    <source>
        <dbReference type="EnsemblMetazoa" id="HelroP180055"/>
    </source>
</evidence>
<dbReference type="HOGENOM" id="CLU_1403885_0_0_1"/>
<proteinExistence type="predicted"/>
<feature type="transmembrane region" description="Helical" evidence="1">
    <location>
        <begin position="89"/>
        <end position="122"/>
    </location>
</feature>
<dbReference type="CTD" id="20207548"/>
<dbReference type="InterPro" id="IPR050327">
    <property type="entry name" value="Proton-linked_MCT"/>
</dbReference>
<dbReference type="PANTHER" id="PTHR11360:SF260">
    <property type="entry name" value="MFS DOMAIN-CONTAINING PROTEIN"/>
    <property type="match status" value="1"/>
</dbReference>
<evidence type="ECO:0000256" key="1">
    <source>
        <dbReference type="SAM" id="Phobius"/>
    </source>
</evidence>
<dbReference type="OrthoDB" id="6129118at2759"/>
<dbReference type="InParanoid" id="T1FFE9"/>
<dbReference type="KEGG" id="hro:HELRODRAFT_180055"/>
<evidence type="ECO:0000313" key="2">
    <source>
        <dbReference type="EMBL" id="ESN94726.1"/>
    </source>
</evidence>
<evidence type="ECO:0000313" key="4">
    <source>
        <dbReference type="Proteomes" id="UP000015101"/>
    </source>
</evidence>
<dbReference type="EnsemblMetazoa" id="HelroT180055">
    <property type="protein sequence ID" value="HelroP180055"/>
    <property type="gene ID" value="HelroG180055"/>
</dbReference>
<dbReference type="InterPro" id="IPR036259">
    <property type="entry name" value="MFS_trans_sf"/>
</dbReference>
<feature type="transmembrane region" description="Helical" evidence="1">
    <location>
        <begin position="142"/>
        <end position="160"/>
    </location>
</feature>
<dbReference type="SUPFAM" id="SSF103473">
    <property type="entry name" value="MFS general substrate transporter"/>
    <property type="match status" value="1"/>
</dbReference>
<keyword evidence="4" id="KW-1185">Reference proteome</keyword>
<reference evidence="3" key="3">
    <citation type="submission" date="2015-06" db="UniProtKB">
        <authorList>
            <consortium name="EnsemblMetazoa"/>
        </authorList>
    </citation>
    <scope>IDENTIFICATION</scope>
</reference>
<sequence length="194" mass="22094">MDIRFVVMLASTLASKSSEVYKNRRRMELDCGSGSQFWDIVCGNVVHIVLSDVPGYGPSPEFQCICHWVDWFIASVFLSRLIEKFGCRFVCMLGSILTSLGYILSYFASHVVYMCLSFGVLAGTHRLASTTLSNLMNLHWPPLHIPVLFKIAVIVFKLSWRNKILSLFPRESRTVSFYKLSGKRVKEVEREAKT</sequence>
<dbReference type="PANTHER" id="PTHR11360">
    <property type="entry name" value="MONOCARBOXYLATE TRANSPORTER"/>
    <property type="match status" value="1"/>
</dbReference>
<dbReference type="Proteomes" id="UP000015101">
    <property type="component" value="Unassembled WGS sequence"/>
</dbReference>
<gene>
    <name evidence="3" type="primary">20207548</name>
    <name evidence="2" type="ORF">HELRODRAFT_180055</name>
</gene>
<keyword evidence="1" id="KW-0472">Membrane</keyword>
<reference evidence="4" key="1">
    <citation type="submission" date="2012-12" db="EMBL/GenBank/DDBJ databases">
        <authorList>
            <person name="Hellsten U."/>
            <person name="Grimwood J."/>
            <person name="Chapman J.A."/>
            <person name="Shapiro H."/>
            <person name="Aerts A."/>
            <person name="Otillar R.P."/>
            <person name="Terry A.Y."/>
            <person name="Boore J.L."/>
            <person name="Simakov O."/>
            <person name="Marletaz F."/>
            <person name="Cho S.-J."/>
            <person name="Edsinger-Gonzales E."/>
            <person name="Havlak P."/>
            <person name="Kuo D.-H."/>
            <person name="Larsson T."/>
            <person name="Lv J."/>
            <person name="Arendt D."/>
            <person name="Savage R."/>
            <person name="Osoegawa K."/>
            <person name="de Jong P."/>
            <person name="Lindberg D.R."/>
            <person name="Seaver E.C."/>
            <person name="Weisblat D.A."/>
            <person name="Putnam N.H."/>
            <person name="Grigoriev I.V."/>
            <person name="Rokhsar D.S."/>
        </authorList>
    </citation>
    <scope>NUCLEOTIDE SEQUENCE</scope>
</reference>
<reference evidence="2 4" key="2">
    <citation type="journal article" date="2013" name="Nature">
        <title>Insights into bilaterian evolution from three spiralian genomes.</title>
        <authorList>
            <person name="Simakov O."/>
            <person name="Marletaz F."/>
            <person name="Cho S.J."/>
            <person name="Edsinger-Gonzales E."/>
            <person name="Havlak P."/>
            <person name="Hellsten U."/>
            <person name="Kuo D.H."/>
            <person name="Larsson T."/>
            <person name="Lv J."/>
            <person name="Arendt D."/>
            <person name="Savage R."/>
            <person name="Osoegawa K."/>
            <person name="de Jong P."/>
            <person name="Grimwood J."/>
            <person name="Chapman J.A."/>
            <person name="Shapiro H."/>
            <person name="Aerts A."/>
            <person name="Otillar R.P."/>
            <person name="Terry A.Y."/>
            <person name="Boore J.L."/>
            <person name="Grigoriev I.V."/>
            <person name="Lindberg D.R."/>
            <person name="Seaver E.C."/>
            <person name="Weisblat D.A."/>
            <person name="Putnam N.H."/>
            <person name="Rokhsar D.S."/>
        </authorList>
    </citation>
    <scope>NUCLEOTIDE SEQUENCE</scope>
</reference>
<name>T1FFE9_HELRO</name>
<protein>
    <submittedName>
        <fullName evidence="2 3">Uncharacterized protein</fullName>
    </submittedName>
</protein>
<accession>T1FFE9</accession>
<dbReference type="AlphaFoldDB" id="T1FFE9"/>
<organism evidence="3 4">
    <name type="scientific">Helobdella robusta</name>
    <name type="common">Californian leech</name>
    <dbReference type="NCBI Taxonomy" id="6412"/>
    <lineage>
        <taxon>Eukaryota</taxon>
        <taxon>Metazoa</taxon>
        <taxon>Spiralia</taxon>
        <taxon>Lophotrochozoa</taxon>
        <taxon>Annelida</taxon>
        <taxon>Clitellata</taxon>
        <taxon>Hirudinea</taxon>
        <taxon>Rhynchobdellida</taxon>
        <taxon>Glossiphoniidae</taxon>
        <taxon>Helobdella</taxon>
    </lineage>
</organism>
<dbReference type="RefSeq" id="XP_009027093.1">
    <property type="nucleotide sequence ID" value="XM_009028845.1"/>
</dbReference>
<dbReference type="EMBL" id="KB097563">
    <property type="protein sequence ID" value="ESN94726.1"/>
    <property type="molecule type" value="Genomic_DNA"/>
</dbReference>